<name>A0A2P2PH50_RHIMU</name>
<dbReference type="AlphaFoldDB" id="A0A2P2PH50"/>
<reference evidence="1" key="1">
    <citation type="submission" date="2018-02" db="EMBL/GenBank/DDBJ databases">
        <title>Rhizophora mucronata_Transcriptome.</title>
        <authorList>
            <person name="Meera S.P."/>
            <person name="Sreeshan A."/>
            <person name="Augustine A."/>
        </authorList>
    </citation>
    <scope>NUCLEOTIDE SEQUENCE</scope>
    <source>
        <tissue evidence="1">Leaf</tissue>
    </source>
</reference>
<evidence type="ECO:0000313" key="1">
    <source>
        <dbReference type="EMBL" id="MBX54055.1"/>
    </source>
</evidence>
<dbReference type="EMBL" id="GGEC01073571">
    <property type="protein sequence ID" value="MBX54055.1"/>
    <property type="molecule type" value="Transcribed_RNA"/>
</dbReference>
<proteinExistence type="predicted"/>
<sequence length="38" mass="4394">MVETIVMQCMLILKEEPTGQSLWLTECLRSIMKKVVVI</sequence>
<organism evidence="1">
    <name type="scientific">Rhizophora mucronata</name>
    <name type="common">Asiatic mangrove</name>
    <dbReference type="NCBI Taxonomy" id="61149"/>
    <lineage>
        <taxon>Eukaryota</taxon>
        <taxon>Viridiplantae</taxon>
        <taxon>Streptophyta</taxon>
        <taxon>Embryophyta</taxon>
        <taxon>Tracheophyta</taxon>
        <taxon>Spermatophyta</taxon>
        <taxon>Magnoliopsida</taxon>
        <taxon>eudicotyledons</taxon>
        <taxon>Gunneridae</taxon>
        <taxon>Pentapetalae</taxon>
        <taxon>rosids</taxon>
        <taxon>fabids</taxon>
        <taxon>Malpighiales</taxon>
        <taxon>Rhizophoraceae</taxon>
        <taxon>Rhizophora</taxon>
    </lineage>
</organism>
<accession>A0A2P2PH50</accession>
<protein>
    <submittedName>
        <fullName evidence="1">Uncharacterized protein</fullName>
    </submittedName>
</protein>